<dbReference type="Gene3D" id="3.40.50.150">
    <property type="entry name" value="Vaccinia Virus protein VP39"/>
    <property type="match status" value="1"/>
</dbReference>
<keyword evidence="1" id="KW-0489">Methyltransferase</keyword>
<dbReference type="GO" id="GO:0008168">
    <property type="term" value="F:methyltransferase activity"/>
    <property type="evidence" value="ECO:0007669"/>
    <property type="project" value="UniProtKB-KW"/>
</dbReference>
<organism evidence="1 2">
    <name type="scientific">Thiomicrorhabdus xiamenensis</name>
    <dbReference type="NCBI Taxonomy" id="2739063"/>
    <lineage>
        <taxon>Bacteria</taxon>
        <taxon>Pseudomonadati</taxon>
        <taxon>Pseudomonadota</taxon>
        <taxon>Gammaproteobacteria</taxon>
        <taxon>Thiotrichales</taxon>
        <taxon>Piscirickettsiaceae</taxon>
        <taxon>Thiomicrorhabdus</taxon>
    </lineage>
</organism>
<dbReference type="Pfam" id="PF13489">
    <property type="entry name" value="Methyltransf_23"/>
    <property type="match status" value="1"/>
</dbReference>
<dbReference type="KEGG" id="txa:HQN79_07230"/>
<dbReference type="RefSeq" id="WP_173285269.1">
    <property type="nucleotide sequence ID" value="NZ_CP054020.1"/>
</dbReference>
<accession>A0A7D4NQP1</accession>
<dbReference type="EMBL" id="CP054020">
    <property type="protein sequence ID" value="QKI89371.1"/>
    <property type="molecule type" value="Genomic_DNA"/>
</dbReference>
<evidence type="ECO:0000313" key="1">
    <source>
        <dbReference type="EMBL" id="QKI89371.1"/>
    </source>
</evidence>
<dbReference type="SUPFAM" id="SSF53335">
    <property type="entry name" value="S-adenosyl-L-methionine-dependent methyltransferases"/>
    <property type="match status" value="1"/>
</dbReference>
<dbReference type="GO" id="GO:0032259">
    <property type="term" value="P:methylation"/>
    <property type="evidence" value="ECO:0007669"/>
    <property type="project" value="UniProtKB-KW"/>
</dbReference>
<protein>
    <submittedName>
        <fullName evidence="1">Methyltransferase domain-containing protein</fullName>
    </submittedName>
</protein>
<reference evidence="1 2" key="1">
    <citation type="submission" date="2020-05" db="EMBL/GenBank/DDBJ databases">
        <title>Thiomicrorhabdus sediminis sp.nov. and Thiomicrorhabdus xiamenensis sp.nov., novel sulfur-oxidizing bacteria isolated from coastal sediment.</title>
        <authorList>
            <person name="Liu X."/>
        </authorList>
    </citation>
    <scope>NUCLEOTIDE SEQUENCE [LARGE SCALE GENOMIC DNA]</scope>
    <source>
        <strain evidence="1 2">G2</strain>
    </source>
</reference>
<proteinExistence type="predicted"/>
<gene>
    <name evidence="1" type="ORF">HQN79_07230</name>
</gene>
<evidence type="ECO:0000313" key="2">
    <source>
        <dbReference type="Proteomes" id="UP000504724"/>
    </source>
</evidence>
<name>A0A7D4NQP1_9GAMM</name>
<dbReference type="InterPro" id="IPR029063">
    <property type="entry name" value="SAM-dependent_MTases_sf"/>
</dbReference>
<dbReference type="Proteomes" id="UP000504724">
    <property type="component" value="Chromosome"/>
</dbReference>
<sequence length="271" mass="30541">MSTSFQQLLKRQYASSGRCSVYEHEKQLIDSALNKLFGYFLLQVGSISNEDMLQHSRVNAKVLLDCVYPPASVLENSVHFVLADLDFLPIGHDKVDVILLPHTLETAEDPHYLLRQLDAMLLPEGHVVISGFNPKGCWVWRNKWLHTDRLFEQAHLFAPSKLKDWLSVLGYEITLENYSPIQCASCATKEGFWGRVTAGFEKVLCRLGFQFGNVYCLVAKKKVDAPTLVGLKWHMPRWQSIRGGALNSTKIAGAKCCQQANTVKTNNKESS</sequence>
<dbReference type="AlphaFoldDB" id="A0A7D4NQP1"/>
<keyword evidence="2" id="KW-1185">Reference proteome</keyword>
<keyword evidence="1" id="KW-0808">Transferase</keyword>